<evidence type="ECO:0000313" key="2">
    <source>
        <dbReference type="Proteomes" id="UP000769157"/>
    </source>
</evidence>
<protein>
    <submittedName>
        <fullName evidence="1">Uncharacterized protein</fullName>
    </submittedName>
</protein>
<organism evidence="1 2">
    <name type="scientific">Ogataea philodendri</name>
    <dbReference type="NCBI Taxonomy" id="1378263"/>
    <lineage>
        <taxon>Eukaryota</taxon>
        <taxon>Fungi</taxon>
        <taxon>Dikarya</taxon>
        <taxon>Ascomycota</taxon>
        <taxon>Saccharomycotina</taxon>
        <taxon>Pichiomycetes</taxon>
        <taxon>Pichiales</taxon>
        <taxon>Pichiaceae</taxon>
        <taxon>Ogataea</taxon>
    </lineage>
</organism>
<reference evidence="1" key="2">
    <citation type="submission" date="2021-01" db="EMBL/GenBank/DDBJ databases">
        <authorList>
            <person name="Schikora-Tamarit M.A."/>
        </authorList>
    </citation>
    <scope>NUCLEOTIDE SEQUENCE</scope>
    <source>
        <strain evidence="1">CBS6075</strain>
    </source>
</reference>
<dbReference type="RefSeq" id="XP_046061401.1">
    <property type="nucleotide sequence ID" value="XM_046205458.1"/>
</dbReference>
<gene>
    <name evidence="1" type="ORF">OGAPHI_004386</name>
</gene>
<dbReference type="EMBL" id="JAEUBE010000295">
    <property type="protein sequence ID" value="KAH3666197.1"/>
    <property type="molecule type" value="Genomic_DNA"/>
</dbReference>
<sequence length="196" mass="21652">MLLAKSNNPVAVLVGSPISPLPRPLKKPAVPSWLAPSIGAVAIPEIPEDIPSTKDVAPDVNPTDILQEQRPQTNWSVVDVSNGHCQDIEHHSKSVLGLGGVLGVDAFGSHKRKIELQRLQVQNLEVKIVSRTNRWRLWNLQILVPKNVANRLVPGSTREFRKVQQCEQEVLVNLDRHLLQQHGGILDVIDTMGLVL</sequence>
<evidence type="ECO:0000313" key="1">
    <source>
        <dbReference type="EMBL" id="KAH3666197.1"/>
    </source>
</evidence>
<comment type="caution">
    <text evidence="1">The sequence shown here is derived from an EMBL/GenBank/DDBJ whole genome shotgun (WGS) entry which is preliminary data.</text>
</comment>
<name>A0A9P8P6K1_9ASCO</name>
<reference evidence="1" key="1">
    <citation type="journal article" date="2021" name="Open Biol.">
        <title>Shared evolutionary footprints suggest mitochondrial oxidative damage underlies multiple complex I losses in fungi.</title>
        <authorList>
            <person name="Schikora-Tamarit M.A."/>
            <person name="Marcet-Houben M."/>
            <person name="Nosek J."/>
            <person name="Gabaldon T."/>
        </authorList>
    </citation>
    <scope>NUCLEOTIDE SEQUENCE</scope>
    <source>
        <strain evidence="1">CBS6075</strain>
    </source>
</reference>
<dbReference type="AlphaFoldDB" id="A0A9P8P6K1"/>
<proteinExistence type="predicted"/>
<accession>A0A9P8P6K1</accession>
<dbReference type="GeneID" id="70236351"/>
<dbReference type="Proteomes" id="UP000769157">
    <property type="component" value="Unassembled WGS sequence"/>
</dbReference>
<keyword evidence="2" id="KW-1185">Reference proteome</keyword>